<evidence type="ECO:0000256" key="9">
    <source>
        <dbReference type="ARBA" id="ARBA00023136"/>
    </source>
</evidence>
<evidence type="ECO:0000256" key="3">
    <source>
        <dbReference type="ARBA" id="ARBA00022475"/>
    </source>
</evidence>
<keyword evidence="2 13" id="KW-0813">Transport</keyword>
<dbReference type="SUPFAM" id="SSF161098">
    <property type="entry name" value="MetI-like"/>
    <property type="match status" value="1"/>
</dbReference>
<proteinExistence type="inferred from homology"/>
<dbReference type="InterPro" id="IPR045621">
    <property type="entry name" value="BPD_transp_1_N"/>
</dbReference>
<keyword evidence="3" id="KW-1003">Cell membrane</keyword>
<dbReference type="GO" id="GO:0005886">
    <property type="term" value="C:plasma membrane"/>
    <property type="evidence" value="ECO:0007669"/>
    <property type="project" value="UniProtKB-SubCell"/>
</dbReference>
<dbReference type="GO" id="GO:0015099">
    <property type="term" value="F:nickel cation transmembrane transporter activity"/>
    <property type="evidence" value="ECO:0007669"/>
    <property type="project" value="InterPro"/>
</dbReference>
<dbReference type="InterPro" id="IPR050045">
    <property type="entry name" value="Opp2B"/>
</dbReference>
<evidence type="ECO:0000256" key="1">
    <source>
        <dbReference type="ARBA" id="ARBA00004651"/>
    </source>
</evidence>
<dbReference type="PANTHER" id="PTHR43163">
    <property type="entry name" value="DIPEPTIDE TRANSPORT SYSTEM PERMEASE PROTEIN DPPB-RELATED"/>
    <property type="match status" value="1"/>
</dbReference>
<evidence type="ECO:0000256" key="13">
    <source>
        <dbReference type="RuleBase" id="RU363032"/>
    </source>
</evidence>
<dbReference type="EMBL" id="CP020028">
    <property type="protein sequence ID" value="ASR47357.1"/>
    <property type="molecule type" value="Genomic_DNA"/>
</dbReference>
<dbReference type="OrthoDB" id="24153at2"/>
<evidence type="ECO:0000259" key="14">
    <source>
        <dbReference type="PROSITE" id="PS50928"/>
    </source>
</evidence>
<evidence type="ECO:0000256" key="10">
    <source>
        <dbReference type="ARBA" id="ARBA00024202"/>
    </source>
</evidence>
<dbReference type="PROSITE" id="PS50928">
    <property type="entry name" value="ABC_TM1"/>
    <property type="match status" value="1"/>
</dbReference>
<accession>A0A222WLN2</accession>
<feature type="transmembrane region" description="Helical" evidence="13">
    <location>
        <begin position="138"/>
        <end position="160"/>
    </location>
</feature>
<keyword evidence="6 13" id="KW-1133">Transmembrane helix</keyword>
<evidence type="ECO:0000256" key="4">
    <source>
        <dbReference type="ARBA" id="ARBA00022596"/>
    </source>
</evidence>
<evidence type="ECO:0000256" key="6">
    <source>
        <dbReference type="ARBA" id="ARBA00022989"/>
    </source>
</evidence>
<keyword evidence="5 13" id="KW-0812">Transmembrane</keyword>
<evidence type="ECO:0000256" key="11">
    <source>
        <dbReference type="ARBA" id="ARBA00038669"/>
    </source>
</evidence>
<feature type="transmembrane region" description="Helical" evidence="13">
    <location>
        <begin position="12"/>
        <end position="30"/>
    </location>
</feature>
<dbReference type="AlphaFoldDB" id="A0A222WLN2"/>
<dbReference type="Proteomes" id="UP000214666">
    <property type="component" value="Chromosome"/>
</dbReference>
<feature type="domain" description="ABC transmembrane type-1" evidence="14">
    <location>
        <begin position="98"/>
        <end position="295"/>
    </location>
</feature>
<dbReference type="InterPro" id="IPR035906">
    <property type="entry name" value="MetI-like_sf"/>
</dbReference>
<keyword evidence="8" id="KW-0921">Nickel transport</keyword>
<evidence type="ECO:0000256" key="5">
    <source>
        <dbReference type="ARBA" id="ARBA00022692"/>
    </source>
</evidence>
<feature type="transmembrane region" description="Helical" evidence="13">
    <location>
        <begin position="277"/>
        <end position="302"/>
    </location>
</feature>
<reference evidence="15 16" key="1">
    <citation type="submission" date="2017-03" db="EMBL/GenBank/DDBJ databases">
        <title>Complete genome sequence of Paenibacillus Kribbensis producing bioflocculants.</title>
        <authorList>
            <person name="Lee H.-G."/>
            <person name="Oh H.-M."/>
        </authorList>
    </citation>
    <scope>NUCLEOTIDE SEQUENCE [LARGE SCALE GENOMIC DNA]</scope>
    <source>
        <strain evidence="15 16">AM49</strain>
    </source>
</reference>
<dbReference type="PANTHER" id="PTHR43163:SF6">
    <property type="entry name" value="DIPEPTIDE TRANSPORT SYSTEM PERMEASE PROTEIN DPPB-RELATED"/>
    <property type="match status" value="1"/>
</dbReference>
<keyword evidence="7" id="KW-0406">Ion transport</keyword>
<feature type="transmembrane region" description="Helical" evidence="13">
    <location>
        <begin position="172"/>
        <end position="192"/>
    </location>
</feature>
<comment type="similarity">
    <text evidence="10">Belongs to the binding-protein-dependent transport system permease family. OppBC subfamily.</text>
</comment>
<name>A0A222WLN2_9BACL</name>
<evidence type="ECO:0000256" key="8">
    <source>
        <dbReference type="ARBA" id="ARBA00023112"/>
    </source>
</evidence>
<dbReference type="RefSeq" id="WP_094154936.1">
    <property type="nucleotide sequence ID" value="NZ_CP020028.1"/>
</dbReference>
<evidence type="ECO:0000313" key="15">
    <source>
        <dbReference type="EMBL" id="ASR47357.1"/>
    </source>
</evidence>
<dbReference type="STRING" id="172713.GCA_001705305_00507"/>
<evidence type="ECO:0000256" key="7">
    <source>
        <dbReference type="ARBA" id="ARBA00023065"/>
    </source>
</evidence>
<dbReference type="InterPro" id="IPR000515">
    <property type="entry name" value="MetI-like"/>
</dbReference>
<dbReference type="KEGG" id="pkb:B4V02_11980"/>
<keyword evidence="9 13" id="KW-0472">Membrane</keyword>
<feature type="transmembrane region" description="Helical" evidence="13">
    <location>
        <begin position="100"/>
        <end position="126"/>
    </location>
</feature>
<gene>
    <name evidence="15" type="ORF">B4V02_11980</name>
</gene>
<sequence>MLKSIAKKLLELVLFFLILSFVSFCLLKLVPGDPVRSILRVDDVAVSNQQIADMRSQLGLDQSLPVQYGKWLVQLLQFDFGQSYLTQRPVFAEFMEKLPYTLLLTGGSLFIMLVIALPMGTMAALYRNRWIDNASRMFALIGSSIPSFWLGLLFIEWFAVKLRILPSMGEGTIFHLVLPSLTLGLAMAAVYVRMIRASLIESSGQDFIKAAQARGISPARIFFRHMFRHSLVPLITVFSESIGSLLGGTVVIEVLFAYPGLGKWIVDAIAARDYPIIQGYTLFMAVFIVCINMTVELSYRWINPEMALKEKRPS</sequence>
<keyword evidence="16" id="KW-1185">Reference proteome</keyword>
<evidence type="ECO:0000256" key="12">
    <source>
        <dbReference type="ARBA" id="ARBA00044774"/>
    </source>
</evidence>
<dbReference type="Pfam" id="PF00528">
    <property type="entry name" value="BPD_transp_1"/>
    <property type="match status" value="1"/>
</dbReference>
<comment type="subunit">
    <text evidence="11">The complex is composed of two ATP-binding proteins (NikD and NikE), two transmembrane proteins (NikB and NikC) and a solute-binding protein (NikA).</text>
</comment>
<protein>
    <recommendedName>
        <fullName evidence="12">Nickel import system permease protein NikB</fullName>
    </recommendedName>
</protein>
<comment type="subcellular location">
    <subcellularLocation>
        <location evidence="1 13">Cell membrane</location>
        <topology evidence="1 13">Multi-pass membrane protein</topology>
    </subcellularLocation>
</comment>
<dbReference type="Pfam" id="PF19300">
    <property type="entry name" value="BPD_transp_1_N"/>
    <property type="match status" value="1"/>
</dbReference>
<organism evidence="15 16">
    <name type="scientific">Paenibacillus kribbensis</name>
    <dbReference type="NCBI Taxonomy" id="172713"/>
    <lineage>
        <taxon>Bacteria</taxon>
        <taxon>Bacillati</taxon>
        <taxon>Bacillota</taxon>
        <taxon>Bacilli</taxon>
        <taxon>Bacillales</taxon>
        <taxon>Paenibacillaceae</taxon>
        <taxon>Paenibacillus</taxon>
    </lineage>
</organism>
<feature type="transmembrane region" description="Helical" evidence="13">
    <location>
        <begin position="231"/>
        <end position="257"/>
    </location>
</feature>
<dbReference type="Gene3D" id="1.10.3720.10">
    <property type="entry name" value="MetI-like"/>
    <property type="match status" value="1"/>
</dbReference>
<dbReference type="CDD" id="cd06261">
    <property type="entry name" value="TM_PBP2"/>
    <property type="match status" value="1"/>
</dbReference>
<dbReference type="NCBIfam" id="NF045470">
    <property type="entry name" value="Opp2B"/>
    <property type="match status" value="1"/>
</dbReference>
<evidence type="ECO:0000313" key="16">
    <source>
        <dbReference type="Proteomes" id="UP000214666"/>
    </source>
</evidence>
<evidence type="ECO:0000256" key="2">
    <source>
        <dbReference type="ARBA" id="ARBA00022448"/>
    </source>
</evidence>
<keyword evidence="4" id="KW-0533">Nickel</keyword>